<evidence type="ECO:0000313" key="1">
    <source>
        <dbReference type="EMBL" id="KGN32995.1"/>
    </source>
</evidence>
<gene>
    <name evidence="1" type="ORF">N802_15395</name>
</gene>
<protein>
    <submittedName>
        <fullName evidence="1">Uncharacterized protein</fullName>
    </submittedName>
</protein>
<comment type="caution">
    <text evidence="1">The sequence shown here is derived from an EMBL/GenBank/DDBJ whole genome shotgun (WGS) entry which is preliminary data.</text>
</comment>
<keyword evidence="2" id="KW-1185">Reference proteome</keyword>
<dbReference type="AlphaFoldDB" id="A0A0A0J6P9"/>
<name>A0A0A0J6P9_9MICO</name>
<sequence length="155" mass="16810">MLTWFVRPPADDTATGSRVSAPKDIEALSAGSAVVVIARPQGEPRVETVFNSPFMVQEFAVTERWKGDPPATLAVRMEGSPADNKDVSPQREYVLYLNPFEFERGVSTGQWWISGAGVDGIFVVDGDSALRIRHDPASPIKERQSIPSLRAAVGG</sequence>
<organism evidence="1 2">
    <name type="scientific">Knoellia sinensis KCTC 19936</name>
    <dbReference type="NCBI Taxonomy" id="1385520"/>
    <lineage>
        <taxon>Bacteria</taxon>
        <taxon>Bacillati</taxon>
        <taxon>Actinomycetota</taxon>
        <taxon>Actinomycetes</taxon>
        <taxon>Micrococcales</taxon>
        <taxon>Intrasporangiaceae</taxon>
        <taxon>Knoellia</taxon>
    </lineage>
</organism>
<accession>A0A0A0J6P9</accession>
<reference evidence="1 2" key="1">
    <citation type="submission" date="2013-08" db="EMBL/GenBank/DDBJ databases">
        <title>The genome sequence of Knoellia sinensis.</title>
        <authorList>
            <person name="Zhu W."/>
            <person name="Wang G."/>
        </authorList>
    </citation>
    <scope>NUCLEOTIDE SEQUENCE [LARGE SCALE GENOMIC DNA]</scope>
    <source>
        <strain evidence="1 2">KCTC 19936</strain>
    </source>
</reference>
<evidence type="ECO:0000313" key="2">
    <source>
        <dbReference type="Proteomes" id="UP000030002"/>
    </source>
</evidence>
<proteinExistence type="predicted"/>
<dbReference type="Proteomes" id="UP000030002">
    <property type="component" value="Unassembled WGS sequence"/>
</dbReference>
<dbReference type="EMBL" id="AVPJ01000005">
    <property type="protein sequence ID" value="KGN32995.1"/>
    <property type="molecule type" value="Genomic_DNA"/>
</dbReference>